<dbReference type="Pfam" id="PF18701">
    <property type="entry name" value="DUF5641"/>
    <property type="match status" value="1"/>
</dbReference>
<dbReference type="InterPro" id="IPR040676">
    <property type="entry name" value="DUF5641"/>
</dbReference>
<evidence type="ECO:0000313" key="3">
    <source>
        <dbReference type="Proteomes" id="UP001174136"/>
    </source>
</evidence>
<dbReference type="EMBL" id="JAOPHQ010002964">
    <property type="protein sequence ID" value="KAK0144826.1"/>
    <property type="molecule type" value="Genomic_DNA"/>
</dbReference>
<evidence type="ECO:0000313" key="2">
    <source>
        <dbReference type="EMBL" id="KAK0144826.1"/>
    </source>
</evidence>
<protein>
    <recommendedName>
        <fullName evidence="1">DUF5641 domain-containing protein</fullName>
    </recommendedName>
</protein>
<comment type="caution">
    <text evidence="2">The sequence shown here is derived from an EMBL/GenBank/DDBJ whole genome shotgun (WGS) entry which is preliminary data.</text>
</comment>
<evidence type="ECO:0000259" key="1">
    <source>
        <dbReference type="Pfam" id="PF18701"/>
    </source>
</evidence>
<feature type="domain" description="DUF5641" evidence="1">
    <location>
        <begin position="28"/>
        <end position="74"/>
    </location>
</feature>
<organism evidence="2 3">
    <name type="scientific">Merluccius polli</name>
    <name type="common">Benguela hake</name>
    <name type="synonym">Merluccius cadenati</name>
    <dbReference type="NCBI Taxonomy" id="89951"/>
    <lineage>
        <taxon>Eukaryota</taxon>
        <taxon>Metazoa</taxon>
        <taxon>Chordata</taxon>
        <taxon>Craniata</taxon>
        <taxon>Vertebrata</taxon>
        <taxon>Euteleostomi</taxon>
        <taxon>Actinopterygii</taxon>
        <taxon>Neopterygii</taxon>
        <taxon>Teleostei</taxon>
        <taxon>Neoteleostei</taxon>
        <taxon>Acanthomorphata</taxon>
        <taxon>Zeiogadaria</taxon>
        <taxon>Gadariae</taxon>
        <taxon>Gadiformes</taxon>
        <taxon>Gadoidei</taxon>
        <taxon>Merlucciidae</taxon>
        <taxon>Merluccius</taxon>
    </lineage>
</organism>
<dbReference type="PANTHER" id="PTHR47331:SF6">
    <property type="entry name" value="DOUBLECORTIN DOMAIN-CONTAINING PROTEIN"/>
    <property type="match status" value="1"/>
</dbReference>
<sequence>MILTQTVCTPLPPPGSFENADLYCQQWKRVQHFWERWRREYLSTLQSLSKWQDSQPNVKEGDLVLLRDREKKPVAHGSRH</sequence>
<keyword evidence="3" id="KW-1185">Reference proteome</keyword>
<accession>A0AA47NZL3</accession>
<dbReference type="PANTHER" id="PTHR47331">
    <property type="entry name" value="PHD-TYPE DOMAIN-CONTAINING PROTEIN"/>
    <property type="match status" value="1"/>
</dbReference>
<dbReference type="Proteomes" id="UP001174136">
    <property type="component" value="Unassembled WGS sequence"/>
</dbReference>
<name>A0AA47NZL3_MERPO</name>
<reference evidence="2" key="1">
    <citation type="journal article" date="2023" name="Front. Mar. Sci.">
        <title>A new Merluccius polli reference genome to investigate the effects of global change in West African waters.</title>
        <authorList>
            <person name="Mateo J.L."/>
            <person name="Blanco-Fernandez C."/>
            <person name="Garcia-Vazquez E."/>
            <person name="Machado-Schiaffino G."/>
        </authorList>
    </citation>
    <scope>NUCLEOTIDE SEQUENCE</scope>
    <source>
        <strain evidence="2">C29</strain>
        <tissue evidence="2">Fin</tissue>
    </source>
</reference>
<gene>
    <name evidence="2" type="ORF">N1851_016603</name>
</gene>
<proteinExistence type="predicted"/>
<dbReference type="AlphaFoldDB" id="A0AA47NZL3"/>